<dbReference type="Gene3D" id="2.60.120.200">
    <property type="match status" value="1"/>
</dbReference>
<comment type="subcellular location">
    <subcellularLocation>
        <location evidence="8">Secreted</location>
        <location evidence="8">Cell wall</location>
    </subcellularLocation>
    <subcellularLocation>
        <location evidence="8">Secreted</location>
        <location evidence="8">Extracellular space</location>
        <location evidence="8">Apoplast</location>
    </subcellularLocation>
</comment>
<dbReference type="GO" id="GO:0016762">
    <property type="term" value="F:xyloglucan:xyloglucosyl transferase activity"/>
    <property type="evidence" value="ECO:0007669"/>
    <property type="project" value="UniProtKB-EC"/>
</dbReference>
<dbReference type="PIRSF" id="PIRSF005604">
    <property type="entry name" value="XET"/>
    <property type="match status" value="1"/>
</dbReference>
<evidence type="ECO:0000256" key="2">
    <source>
        <dbReference type="ARBA" id="ARBA00022801"/>
    </source>
</evidence>
<protein>
    <recommendedName>
        <fullName evidence="8">Xyloglucan endotransglucosylase/hydrolase</fullName>
        <ecNumber evidence="8">2.4.1.207</ecNumber>
    </recommendedName>
</protein>
<feature type="active site" description="Proton donor" evidence="6">
    <location>
        <position position="102"/>
    </location>
</feature>
<dbReference type="GO" id="GO:0010411">
    <property type="term" value="P:xyloglucan metabolic process"/>
    <property type="evidence" value="ECO:0007669"/>
    <property type="project" value="InterPro"/>
</dbReference>
<keyword evidence="8" id="KW-0964">Secreted</keyword>
<dbReference type="SUPFAM" id="SSF49899">
    <property type="entry name" value="Concanavalin A-like lectins/glucanases"/>
    <property type="match status" value="1"/>
</dbReference>
<dbReference type="InterPro" id="IPR016455">
    <property type="entry name" value="XTH"/>
</dbReference>
<keyword evidence="1 8" id="KW-0808">Transferase</keyword>
<evidence type="ECO:0000259" key="9">
    <source>
        <dbReference type="PROSITE" id="PS51762"/>
    </source>
</evidence>
<evidence type="ECO:0000256" key="4">
    <source>
        <dbReference type="ARBA" id="ARBA00023180"/>
    </source>
</evidence>
<sequence>MKHLTVEAFLLIVLSFFALSQANFSKSTFFNWGSRNSAVSGDGDDLSLSLDRLSGSGMQSKKQFLFGSIEMLIKLVPGNSAGTVTAYYMSSAGDKHDEIDFEFLGNATGQPYIIHTNLYVEGEGNREQQFYPWFDPTSDFHNYTIYWNPTHIVWFVDGIPIRVFKNYEGKGVPYPRAKPMRLFASIWNADDWATRGGLVKIDWSNSPFVARFRRLRLRACRWSGPVSLVVCAADTPANWWASPANARLSYAQVGQMMWVRNNYMVYDYCKDTRRFDGVMPPECFLPQF</sequence>
<dbReference type="GO" id="GO:0048046">
    <property type="term" value="C:apoplast"/>
    <property type="evidence" value="ECO:0007669"/>
    <property type="project" value="UniProtKB-SubCell"/>
</dbReference>
<feature type="glycosylation site" description="N-linked (GlcNAc...) asparagine" evidence="7">
    <location>
        <position position="106"/>
    </location>
</feature>
<keyword evidence="3" id="KW-1015">Disulfide bond</keyword>
<dbReference type="AlphaFoldDB" id="A0A835SGM6"/>
<keyword evidence="5 8" id="KW-0326">Glycosidase</keyword>
<evidence type="ECO:0000256" key="7">
    <source>
        <dbReference type="PIRSR" id="PIRSR005604-2"/>
    </source>
</evidence>
<dbReference type="PANTHER" id="PTHR31062">
    <property type="entry name" value="XYLOGLUCAN ENDOTRANSGLUCOSYLASE/HYDROLASE PROTEIN 8-RELATED"/>
    <property type="match status" value="1"/>
</dbReference>
<dbReference type="PROSITE" id="PS51762">
    <property type="entry name" value="GH16_2"/>
    <property type="match status" value="1"/>
</dbReference>
<comment type="caution">
    <text evidence="10">The sequence shown here is derived from an EMBL/GenBank/DDBJ whole genome shotgun (WGS) entry which is preliminary data.</text>
</comment>
<dbReference type="Pfam" id="PF06955">
    <property type="entry name" value="XET_C"/>
    <property type="match status" value="1"/>
</dbReference>
<dbReference type="Proteomes" id="UP000639772">
    <property type="component" value="Chromosome 1"/>
</dbReference>
<feature type="domain" description="GH16" evidence="9">
    <location>
        <begin position="1"/>
        <end position="212"/>
    </location>
</feature>
<evidence type="ECO:0000313" key="11">
    <source>
        <dbReference type="Proteomes" id="UP000639772"/>
    </source>
</evidence>
<dbReference type="GO" id="GO:0004553">
    <property type="term" value="F:hydrolase activity, hydrolyzing O-glycosyl compounds"/>
    <property type="evidence" value="ECO:0007669"/>
    <property type="project" value="InterPro"/>
</dbReference>
<proteinExistence type="inferred from homology"/>
<feature type="active site" description="Nucleophile" evidence="6">
    <location>
        <position position="98"/>
    </location>
</feature>
<evidence type="ECO:0000256" key="3">
    <source>
        <dbReference type="ARBA" id="ARBA00023157"/>
    </source>
</evidence>
<keyword evidence="8" id="KW-0052">Apoplast</keyword>
<dbReference type="InterPro" id="IPR013320">
    <property type="entry name" value="ConA-like_dom_sf"/>
</dbReference>
<dbReference type="CDD" id="cd02176">
    <property type="entry name" value="GH16_XET"/>
    <property type="match status" value="1"/>
</dbReference>
<dbReference type="EC" id="2.4.1.207" evidence="8"/>
<dbReference type="PROSITE" id="PS01034">
    <property type="entry name" value="GH16_1"/>
    <property type="match status" value="1"/>
</dbReference>
<dbReference type="Pfam" id="PF00722">
    <property type="entry name" value="Glyco_hydro_16"/>
    <property type="match status" value="1"/>
</dbReference>
<gene>
    <name evidence="10" type="ORF">HPP92_003534</name>
</gene>
<keyword evidence="2 8" id="KW-0378">Hydrolase</keyword>
<organism evidence="10 11">
    <name type="scientific">Vanilla planifolia</name>
    <name type="common">Vanilla</name>
    <dbReference type="NCBI Taxonomy" id="51239"/>
    <lineage>
        <taxon>Eukaryota</taxon>
        <taxon>Viridiplantae</taxon>
        <taxon>Streptophyta</taxon>
        <taxon>Embryophyta</taxon>
        <taxon>Tracheophyta</taxon>
        <taxon>Spermatophyta</taxon>
        <taxon>Magnoliopsida</taxon>
        <taxon>Liliopsida</taxon>
        <taxon>Asparagales</taxon>
        <taxon>Orchidaceae</taxon>
        <taxon>Vanilloideae</taxon>
        <taxon>Vanilleae</taxon>
        <taxon>Vanilla</taxon>
    </lineage>
</organism>
<accession>A0A835SGM6</accession>
<comment type="PTM">
    <text evidence="8">Contains at least one intrachain disulfide bond essential for its enzymatic activity.</text>
</comment>
<reference evidence="10 11" key="1">
    <citation type="journal article" date="2020" name="Nat. Food">
        <title>A phased Vanilla planifolia genome enables genetic improvement of flavour and production.</title>
        <authorList>
            <person name="Hasing T."/>
            <person name="Tang H."/>
            <person name="Brym M."/>
            <person name="Khazi F."/>
            <person name="Huang T."/>
            <person name="Chambers A.H."/>
        </authorList>
    </citation>
    <scope>NUCLEOTIDE SEQUENCE [LARGE SCALE GENOMIC DNA]</scope>
    <source>
        <tissue evidence="10">Leaf</tissue>
    </source>
</reference>
<dbReference type="GO" id="GO:0071555">
    <property type="term" value="P:cell wall organization"/>
    <property type="evidence" value="ECO:0007669"/>
    <property type="project" value="UniProtKB-KW"/>
</dbReference>
<evidence type="ECO:0000256" key="6">
    <source>
        <dbReference type="PIRSR" id="PIRSR005604-1"/>
    </source>
</evidence>
<comment type="similarity">
    <text evidence="8">Belongs to the glycosyl hydrolase 16 family.</text>
</comment>
<dbReference type="InterPro" id="IPR044791">
    <property type="entry name" value="Beta-glucanase/XTH"/>
</dbReference>
<evidence type="ECO:0000256" key="1">
    <source>
        <dbReference type="ARBA" id="ARBA00022679"/>
    </source>
</evidence>
<name>A0A835SGM6_VANPL</name>
<evidence type="ECO:0000256" key="5">
    <source>
        <dbReference type="ARBA" id="ARBA00023295"/>
    </source>
</evidence>
<keyword evidence="8" id="KW-0732">Signal</keyword>
<dbReference type="InterPro" id="IPR000757">
    <property type="entry name" value="Beta-glucanase-like"/>
</dbReference>
<feature type="chain" id="PRO_5033092150" description="Xyloglucan endotransglucosylase/hydrolase" evidence="8">
    <location>
        <begin position="23"/>
        <end position="288"/>
    </location>
</feature>
<dbReference type="GO" id="GO:0042546">
    <property type="term" value="P:cell wall biogenesis"/>
    <property type="evidence" value="ECO:0007669"/>
    <property type="project" value="InterPro"/>
</dbReference>
<dbReference type="InterPro" id="IPR010713">
    <property type="entry name" value="XET_C"/>
</dbReference>
<evidence type="ECO:0000256" key="8">
    <source>
        <dbReference type="RuleBase" id="RU361120"/>
    </source>
</evidence>
<dbReference type="OrthoDB" id="4781at2759"/>
<evidence type="ECO:0000313" key="10">
    <source>
        <dbReference type="EMBL" id="KAG0503462.1"/>
    </source>
</evidence>
<keyword evidence="4" id="KW-0325">Glycoprotein</keyword>
<keyword evidence="8" id="KW-0961">Cell wall biogenesis/degradation</keyword>
<dbReference type="InterPro" id="IPR008263">
    <property type="entry name" value="GH16_AS"/>
</dbReference>
<dbReference type="EMBL" id="JADCNM010000001">
    <property type="protein sequence ID" value="KAG0503462.1"/>
    <property type="molecule type" value="Genomic_DNA"/>
</dbReference>
<dbReference type="FunFam" id="2.60.120.200:FF:000025">
    <property type="entry name" value="Xyloglucan endotransglucosylase/hydrolase"/>
    <property type="match status" value="1"/>
</dbReference>
<feature type="signal peptide" evidence="8">
    <location>
        <begin position="1"/>
        <end position="22"/>
    </location>
</feature>
<comment type="function">
    <text evidence="8">Catalyzes xyloglucan endohydrolysis (XEH) and/or endotransglycosylation (XET). Cleaves and religates xyloglucan polymers, an essential constituent of the primary cell wall, and thereby participates in cell wall construction of growing tissues.</text>
</comment>
<keyword evidence="8" id="KW-0134">Cell wall</keyword>